<dbReference type="Pfam" id="PF06541">
    <property type="entry name" value="ABC_trans_CmpB"/>
    <property type="match status" value="1"/>
</dbReference>
<dbReference type="EMBL" id="CP003355">
    <property type="protein sequence ID" value="AHD04633.1"/>
    <property type="molecule type" value="Genomic_DNA"/>
</dbReference>
<name>V9W3A1_9BACL</name>
<feature type="transmembrane region" description="Helical" evidence="1">
    <location>
        <begin position="153"/>
        <end position="176"/>
    </location>
</feature>
<evidence type="ECO:0000256" key="1">
    <source>
        <dbReference type="SAM" id="Phobius"/>
    </source>
</evidence>
<organism evidence="2 3">
    <name type="scientific">Paenibacillus larvae subsp. larvae DSM 25430</name>
    <dbReference type="NCBI Taxonomy" id="697284"/>
    <lineage>
        <taxon>Bacteria</taxon>
        <taxon>Bacillati</taxon>
        <taxon>Bacillota</taxon>
        <taxon>Bacilli</taxon>
        <taxon>Bacillales</taxon>
        <taxon>Paenibacillaceae</taxon>
        <taxon>Paenibacillus</taxon>
    </lineage>
</organism>
<sequence>MERRWRFLVVIKEYTEWFFMHWLSYSYTVKGGIPMHVWFQSWQAADTSPGTLFFYFVLYALAGWLLENTYSFFTAGHFWKEGFLKGPFKPMYGFAPVILVVLAQLDLPLPVLLLACLTIPSLIEYVSGWMLQTYFHKRWWDYSEYRWQIHGHVCLPFSVCWFALSLFCLYAIHPYIRLVYGWLEPAWRFSWTLFLIYFLMDLGWTVWTKRRELSSDNQEGELS</sequence>
<keyword evidence="3" id="KW-1185">Reference proteome</keyword>
<reference evidence="2 3" key="1">
    <citation type="journal article" date="2014" name="PLoS ONE">
        <title>How to Kill the Honey Bee Larva: Genomic Potential and Virulence Mechanisms of Paenibacillus larvae.</title>
        <authorList>
            <person name="Djukic M."/>
            <person name="Brzuszkiewicz E."/>
            <person name="Funfhaus A."/>
            <person name="Voss J."/>
            <person name="Gollnow K."/>
            <person name="Poppinga L."/>
            <person name="Liesegang H."/>
            <person name="Garcia-Gonzalez E."/>
            <person name="Genersch E."/>
            <person name="Daniel R."/>
        </authorList>
    </citation>
    <scope>NUCLEOTIDE SEQUENCE [LARGE SCALE GENOMIC DNA]</scope>
    <source>
        <strain evidence="2 3">DSM 25430</strain>
    </source>
</reference>
<dbReference type="AlphaFoldDB" id="V9W3A1"/>
<keyword evidence="1" id="KW-0812">Transmembrane</keyword>
<gene>
    <name evidence="2" type="ORF">ERIC2_c07930</name>
</gene>
<dbReference type="Proteomes" id="UP000029431">
    <property type="component" value="Chromosome"/>
</dbReference>
<feature type="transmembrane region" description="Helical" evidence="1">
    <location>
        <begin position="188"/>
        <end position="207"/>
    </location>
</feature>
<evidence type="ECO:0000313" key="2">
    <source>
        <dbReference type="EMBL" id="AHD04633.1"/>
    </source>
</evidence>
<dbReference type="KEGG" id="plv:ERIC2_c07930"/>
<protein>
    <submittedName>
        <fullName evidence="2">Putative membrane protein</fullName>
    </submittedName>
</protein>
<keyword evidence="1" id="KW-0472">Membrane</keyword>
<proteinExistence type="predicted"/>
<dbReference type="InterPro" id="IPR010540">
    <property type="entry name" value="CmpB_TMEM229"/>
</dbReference>
<feature type="transmembrane region" description="Helical" evidence="1">
    <location>
        <begin position="47"/>
        <end position="66"/>
    </location>
</feature>
<accession>V9W3A1</accession>
<keyword evidence="1" id="KW-1133">Transmembrane helix</keyword>
<feature type="transmembrane region" description="Helical" evidence="1">
    <location>
        <begin position="87"/>
        <end position="105"/>
    </location>
</feature>
<evidence type="ECO:0000313" key="3">
    <source>
        <dbReference type="Proteomes" id="UP000029431"/>
    </source>
</evidence>
<dbReference type="eggNOG" id="COG4905">
    <property type="taxonomic scope" value="Bacteria"/>
</dbReference>
<dbReference type="HOGENOM" id="CLU_055257_4_0_9"/>
<feature type="transmembrane region" description="Helical" evidence="1">
    <location>
        <begin position="111"/>
        <end position="132"/>
    </location>
</feature>
<dbReference type="PATRIC" id="fig|697284.3.peg.761"/>